<organism evidence="2 3">
    <name type="scientific">Halogeometricum borinquense</name>
    <dbReference type="NCBI Taxonomy" id="60847"/>
    <lineage>
        <taxon>Archaea</taxon>
        <taxon>Methanobacteriati</taxon>
        <taxon>Methanobacteriota</taxon>
        <taxon>Stenosarchaea group</taxon>
        <taxon>Halobacteria</taxon>
        <taxon>Halobacteriales</taxon>
        <taxon>Haloferacaceae</taxon>
        <taxon>Halogeometricum</taxon>
    </lineage>
</organism>
<proteinExistence type="predicted"/>
<keyword evidence="1" id="KW-1133">Transmembrane helix</keyword>
<keyword evidence="1" id="KW-0812">Transmembrane</keyword>
<evidence type="ECO:0000313" key="2">
    <source>
        <dbReference type="EMBL" id="RYJ12807.1"/>
    </source>
</evidence>
<feature type="transmembrane region" description="Helical" evidence="1">
    <location>
        <begin position="68"/>
        <end position="88"/>
    </location>
</feature>
<dbReference type="Proteomes" id="UP000294028">
    <property type="component" value="Unassembled WGS sequence"/>
</dbReference>
<comment type="caution">
    <text evidence="2">The sequence shown here is derived from an EMBL/GenBank/DDBJ whole genome shotgun (WGS) entry which is preliminary data.</text>
</comment>
<dbReference type="EMBL" id="RZHH01000002">
    <property type="protein sequence ID" value="RYJ12807.1"/>
    <property type="molecule type" value="Genomic_DNA"/>
</dbReference>
<name>A0A482T7L8_9EURY</name>
<reference evidence="2 3" key="1">
    <citation type="submission" date="2018-12" db="EMBL/GenBank/DDBJ databases">
        <title>Genome analysis provides insights into bioremediation potentialities of Halogeometricum borinquense strain N11.</title>
        <authorList>
            <person name="Najjari A."/>
            <person name="Youssef N."/>
            <person name="Fhoula I."/>
            <person name="Ben Dhia O."/>
            <person name="Mahjoubi M."/>
            <person name="Ouzari H.I."/>
            <person name="Cherif A."/>
        </authorList>
    </citation>
    <scope>NUCLEOTIDE SEQUENCE [LARGE SCALE GENOMIC DNA]</scope>
    <source>
        <strain evidence="2 3">N11</strain>
    </source>
</reference>
<feature type="transmembrane region" description="Helical" evidence="1">
    <location>
        <begin position="34"/>
        <end position="56"/>
    </location>
</feature>
<accession>A0A482T7L8</accession>
<gene>
    <name evidence="2" type="ORF">ELS19_01675</name>
</gene>
<evidence type="ECO:0000256" key="1">
    <source>
        <dbReference type="SAM" id="Phobius"/>
    </source>
</evidence>
<keyword evidence="1" id="KW-0472">Membrane</keyword>
<feature type="transmembrane region" description="Helical" evidence="1">
    <location>
        <begin position="9"/>
        <end position="28"/>
    </location>
</feature>
<sequence length="124" mass="13038">MDSLRLERLVWAVLVGLIVAVPLGFLLAPDPTGLVPLALAAVAFLVSVPLVFRAFSYAASPTADPGDMTAEFVVFFAVTLTVRLALGALNFDGFAGNLVSFGAGWIAASYVPQRLNPCRWVTGA</sequence>
<evidence type="ECO:0000313" key="3">
    <source>
        <dbReference type="Proteomes" id="UP000294028"/>
    </source>
</evidence>
<dbReference type="AlphaFoldDB" id="A0A482T7L8"/>
<protein>
    <submittedName>
        <fullName evidence="2">Uncharacterized protein</fullName>
    </submittedName>
</protein>
<dbReference type="RefSeq" id="WP_129783305.1">
    <property type="nucleotide sequence ID" value="NZ_RZHH01000002.1"/>
</dbReference>